<keyword evidence="3" id="KW-0812">Transmembrane</keyword>
<keyword evidence="3" id="KW-1133">Transmembrane helix</keyword>
<keyword evidence="3" id="KW-0472">Membrane</keyword>
<proteinExistence type="predicted"/>
<reference evidence="5" key="1">
    <citation type="journal article" date="2020" name="mSystems">
        <title>Genome- and Community-Level Interaction Insights into Carbon Utilization and Element Cycling Functions of Hydrothermarchaeota in Hydrothermal Sediment.</title>
        <authorList>
            <person name="Zhou Z."/>
            <person name="Liu Y."/>
            <person name="Xu W."/>
            <person name="Pan J."/>
            <person name="Luo Z.H."/>
            <person name="Li M."/>
        </authorList>
    </citation>
    <scope>NUCLEOTIDE SEQUENCE [LARGE SCALE GENOMIC DNA]</scope>
    <source>
        <strain evidence="5">SpSt-106</strain>
    </source>
</reference>
<gene>
    <name evidence="5" type="ORF">ENM15_02940</name>
</gene>
<dbReference type="SMART" id="SM00267">
    <property type="entry name" value="GGDEF"/>
    <property type="match status" value="1"/>
</dbReference>
<dbReference type="CDD" id="cd01949">
    <property type="entry name" value="GGDEF"/>
    <property type="match status" value="1"/>
</dbReference>
<dbReference type="GO" id="GO:0005886">
    <property type="term" value="C:plasma membrane"/>
    <property type="evidence" value="ECO:0007669"/>
    <property type="project" value="TreeGrafter"/>
</dbReference>
<dbReference type="PANTHER" id="PTHR45138:SF9">
    <property type="entry name" value="DIGUANYLATE CYCLASE DGCM-RELATED"/>
    <property type="match status" value="1"/>
</dbReference>
<dbReference type="SUPFAM" id="SSF55073">
    <property type="entry name" value="Nucleotide cyclase"/>
    <property type="match status" value="1"/>
</dbReference>
<dbReference type="FunFam" id="3.30.70.270:FF:000001">
    <property type="entry name" value="Diguanylate cyclase domain protein"/>
    <property type="match status" value="1"/>
</dbReference>
<comment type="caution">
    <text evidence="5">The sequence shown here is derived from an EMBL/GenBank/DDBJ whole genome shotgun (WGS) entry which is preliminary data.</text>
</comment>
<dbReference type="Pfam" id="PF00990">
    <property type="entry name" value="GGDEF"/>
    <property type="match status" value="1"/>
</dbReference>
<feature type="transmembrane region" description="Helical" evidence="3">
    <location>
        <begin position="41"/>
        <end position="62"/>
    </location>
</feature>
<dbReference type="Gene3D" id="3.30.70.270">
    <property type="match status" value="1"/>
</dbReference>
<protein>
    <recommendedName>
        <fullName evidence="1">diguanylate cyclase</fullName>
        <ecNumber evidence="1">2.7.7.65</ecNumber>
    </recommendedName>
</protein>
<sequence length="247" mass="28990">MAPLLTEKECLTCHGKQGYKIGSIRGGISIYLPFSTDRSHIFNLFIIHFFITVIGILPMIILGRKYDNLYEKFKEFSIIDPLTELFNRREFERRINEEILRARRYKYPLSIVMCDIDWFKIYNDTYGHLKGDEILKNIAYILRENIQRKGDFVARYGGEEFVIILPYTDERGAYKVCERIKNALENLNLPHASTPYKKITLSFGIFTMYPDFPLLSPQQLVELADKALYKAKEKGKNKIEIAYLENF</sequence>
<evidence type="ECO:0000313" key="5">
    <source>
        <dbReference type="EMBL" id="HHQ15758.1"/>
    </source>
</evidence>
<dbReference type="PANTHER" id="PTHR45138">
    <property type="entry name" value="REGULATORY COMPONENTS OF SENSORY TRANSDUCTION SYSTEM"/>
    <property type="match status" value="1"/>
</dbReference>
<dbReference type="PROSITE" id="PS50887">
    <property type="entry name" value="GGDEF"/>
    <property type="match status" value="1"/>
</dbReference>
<dbReference type="GO" id="GO:0043709">
    <property type="term" value="P:cell adhesion involved in single-species biofilm formation"/>
    <property type="evidence" value="ECO:0007669"/>
    <property type="project" value="TreeGrafter"/>
</dbReference>
<evidence type="ECO:0000256" key="2">
    <source>
        <dbReference type="ARBA" id="ARBA00034247"/>
    </source>
</evidence>
<dbReference type="InterPro" id="IPR043128">
    <property type="entry name" value="Rev_trsase/Diguanyl_cyclase"/>
</dbReference>
<accession>A0A7V5XGA6</accession>
<evidence type="ECO:0000256" key="3">
    <source>
        <dbReference type="SAM" id="Phobius"/>
    </source>
</evidence>
<feature type="domain" description="GGDEF" evidence="4">
    <location>
        <begin position="107"/>
        <end position="244"/>
    </location>
</feature>
<organism evidence="5">
    <name type="scientific">Thermodesulfobacterium geofontis</name>
    <dbReference type="NCBI Taxonomy" id="1295609"/>
    <lineage>
        <taxon>Bacteria</taxon>
        <taxon>Pseudomonadati</taxon>
        <taxon>Thermodesulfobacteriota</taxon>
        <taxon>Thermodesulfobacteria</taxon>
        <taxon>Thermodesulfobacteriales</taxon>
        <taxon>Thermodesulfobacteriaceae</taxon>
        <taxon>Thermodesulfobacterium</taxon>
    </lineage>
</organism>
<name>A0A7V5XGA6_9BACT</name>
<dbReference type="GO" id="GO:1902201">
    <property type="term" value="P:negative regulation of bacterial-type flagellum-dependent cell motility"/>
    <property type="evidence" value="ECO:0007669"/>
    <property type="project" value="TreeGrafter"/>
</dbReference>
<dbReference type="InterPro" id="IPR029787">
    <property type="entry name" value="Nucleotide_cyclase"/>
</dbReference>
<dbReference type="InterPro" id="IPR000160">
    <property type="entry name" value="GGDEF_dom"/>
</dbReference>
<dbReference type="NCBIfam" id="TIGR00254">
    <property type="entry name" value="GGDEF"/>
    <property type="match status" value="1"/>
</dbReference>
<dbReference type="EC" id="2.7.7.65" evidence="1"/>
<evidence type="ECO:0000259" key="4">
    <source>
        <dbReference type="PROSITE" id="PS50887"/>
    </source>
</evidence>
<dbReference type="EMBL" id="DRWR01000051">
    <property type="protein sequence ID" value="HHQ15758.1"/>
    <property type="molecule type" value="Genomic_DNA"/>
</dbReference>
<dbReference type="AlphaFoldDB" id="A0A7V5XGA6"/>
<dbReference type="GO" id="GO:0052621">
    <property type="term" value="F:diguanylate cyclase activity"/>
    <property type="evidence" value="ECO:0007669"/>
    <property type="project" value="UniProtKB-EC"/>
</dbReference>
<comment type="catalytic activity">
    <reaction evidence="2">
        <text>2 GTP = 3',3'-c-di-GMP + 2 diphosphate</text>
        <dbReference type="Rhea" id="RHEA:24898"/>
        <dbReference type="ChEBI" id="CHEBI:33019"/>
        <dbReference type="ChEBI" id="CHEBI:37565"/>
        <dbReference type="ChEBI" id="CHEBI:58805"/>
        <dbReference type="EC" id="2.7.7.65"/>
    </reaction>
</comment>
<dbReference type="InterPro" id="IPR050469">
    <property type="entry name" value="Diguanylate_Cyclase"/>
</dbReference>
<evidence type="ECO:0000256" key="1">
    <source>
        <dbReference type="ARBA" id="ARBA00012528"/>
    </source>
</evidence>